<feature type="transmembrane region" description="Helical" evidence="17">
    <location>
        <begin position="83"/>
        <end position="101"/>
    </location>
</feature>
<evidence type="ECO:0000256" key="14">
    <source>
        <dbReference type="ARBA" id="ARBA00032707"/>
    </source>
</evidence>
<accession>A0A2N5HFL1</accession>
<dbReference type="GO" id="GO:0008360">
    <property type="term" value="P:regulation of cell shape"/>
    <property type="evidence" value="ECO:0007669"/>
    <property type="project" value="UniProtKB-KW"/>
</dbReference>
<comment type="catalytic activity">
    <reaction evidence="16 17">
        <text>di-trans,octa-cis-undecaprenyl diphosphate + H2O = di-trans,octa-cis-undecaprenyl phosphate + phosphate + H(+)</text>
        <dbReference type="Rhea" id="RHEA:28094"/>
        <dbReference type="ChEBI" id="CHEBI:15377"/>
        <dbReference type="ChEBI" id="CHEBI:15378"/>
        <dbReference type="ChEBI" id="CHEBI:43474"/>
        <dbReference type="ChEBI" id="CHEBI:58405"/>
        <dbReference type="ChEBI" id="CHEBI:60392"/>
        <dbReference type="EC" id="3.6.1.27"/>
    </reaction>
</comment>
<dbReference type="PANTHER" id="PTHR30622">
    <property type="entry name" value="UNDECAPRENYL-DIPHOSPHATASE"/>
    <property type="match status" value="1"/>
</dbReference>
<comment type="similarity">
    <text evidence="2 17">Belongs to the UppP family.</text>
</comment>
<gene>
    <name evidence="17" type="primary">uppP</name>
    <name evidence="18" type="ORF">CVD27_12400</name>
</gene>
<comment type="subcellular location">
    <subcellularLocation>
        <location evidence="1 17">Cell membrane</location>
        <topology evidence="1 17">Multi-pass membrane protein</topology>
    </subcellularLocation>
</comment>
<dbReference type="AlphaFoldDB" id="A0A2N5HFL1"/>
<keyword evidence="5 17" id="KW-1003">Cell membrane</keyword>
<comment type="miscellaneous">
    <text evidence="17">Bacitracin is thought to be involved in the inhibition of peptidoglycan synthesis by sequestering undecaprenyl diphosphate, thereby reducing the pool of lipid carrier available.</text>
</comment>
<feature type="transmembrane region" description="Helical" evidence="17">
    <location>
        <begin position="44"/>
        <end position="62"/>
    </location>
</feature>
<dbReference type="GO" id="GO:0046677">
    <property type="term" value="P:response to antibiotic"/>
    <property type="evidence" value="ECO:0007669"/>
    <property type="project" value="UniProtKB-UniRule"/>
</dbReference>
<evidence type="ECO:0000256" key="9">
    <source>
        <dbReference type="ARBA" id="ARBA00022984"/>
    </source>
</evidence>
<evidence type="ECO:0000256" key="15">
    <source>
        <dbReference type="ARBA" id="ARBA00032932"/>
    </source>
</evidence>
<evidence type="ECO:0000256" key="13">
    <source>
        <dbReference type="ARBA" id="ARBA00023316"/>
    </source>
</evidence>
<evidence type="ECO:0000256" key="11">
    <source>
        <dbReference type="ARBA" id="ARBA00023136"/>
    </source>
</evidence>
<dbReference type="PANTHER" id="PTHR30622:SF3">
    <property type="entry name" value="UNDECAPRENYL-DIPHOSPHATASE"/>
    <property type="match status" value="1"/>
</dbReference>
<dbReference type="EC" id="3.6.1.27" evidence="3 17"/>
<dbReference type="HAMAP" id="MF_01006">
    <property type="entry name" value="Undec_diphosphatase"/>
    <property type="match status" value="1"/>
</dbReference>
<keyword evidence="6 17" id="KW-0812">Transmembrane</keyword>
<dbReference type="Proteomes" id="UP000234950">
    <property type="component" value="Unassembled WGS sequence"/>
</dbReference>
<feature type="transmembrane region" description="Helical" evidence="17">
    <location>
        <begin position="107"/>
        <end position="127"/>
    </location>
</feature>
<dbReference type="NCBIfam" id="NF001390">
    <property type="entry name" value="PRK00281.1-4"/>
    <property type="match status" value="1"/>
</dbReference>
<feature type="transmembrane region" description="Helical" evidence="17">
    <location>
        <begin position="186"/>
        <end position="204"/>
    </location>
</feature>
<dbReference type="OrthoDB" id="9808289at2"/>
<sequence>MHENIIAFILGIVEGLTEYLPVSSTGHLILVGSLLGFTGQKANTFEVIIQLGSMLAILVLYWKRYLSLLNFSTIGKPEKKLDAIHIILGVIPAAIAGLLLHDFIKNVLFSPKVVVVSLIAGAILMIFAEKKHGKFISNTVDELSYKQALTIGIFQCLAVIPGFSRAGSTISGGLLAGANHKTAAEFSFLVALPIMVGATGLDFIKSMDFLHASDIPMFAIGFITAFVVAMVVAVIFLKLIQKIGLSIFAYYRIVLAVLFTIFVIL</sequence>
<keyword evidence="19" id="KW-1185">Reference proteome</keyword>
<evidence type="ECO:0000256" key="17">
    <source>
        <dbReference type="HAMAP-Rule" id="MF_01006"/>
    </source>
</evidence>
<keyword evidence="9 17" id="KW-0573">Peptidoglycan synthesis</keyword>
<evidence type="ECO:0000256" key="6">
    <source>
        <dbReference type="ARBA" id="ARBA00022692"/>
    </source>
</evidence>
<evidence type="ECO:0000256" key="8">
    <source>
        <dbReference type="ARBA" id="ARBA00022960"/>
    </source>
</evidence>
<protein>
    <recommendedName>
        <fullName evidence="4 17">Undecaprenyl-diphosphatase</fullName>
        <ecNumber evidence="3 17">3.6.1.27</ecNumber>
    </recommendedName>
    <alternativeName>
        <fullName evidence="15 17">Bacitracin resistance protein</fullName>
    </alternativeName>
    <alternativeName>
        <fullName evidence="14 17">Undecaprenyl pyrophosphate phosphatase</fullName>
    </alternativeName>
</protein>
<evidence type="ECO:0000256" key="10">
    <source>
        <dbReference type="ARBA" id="ARBA00022989"/>
    </source>
</evidence>
<evidence type="ECO:0000256" key="1">
    <source>
        <dbReference type="ARBA" id="ARBA00004651"/>
    </source>
</evidence>
<dbReference type="Pfam" id="PF02673">
    <property type="entry name" value="BacA"/>
    <property type="match status" value="1"/>
</dbReference>
<feature type="transmembrane region" description="Helical" evidence="17">
    <location>
        <begin position="243"/>
        <end position="264"/>
    </location>
</feature>
<name>A0A2N5HFL1_9BACI</name>
<dbReference type="NCBIfam" id="NF001388">
    <property type="entry name" value="PRK00281.1-1"/>
    <property type="match status" value="1"/>
</dbReference>
<keyword evidence="12 17" id="KW-0046">Antibiotic resistance</keyword>
<keyword evidence="10 17" id="KW-1133">Transmembrane helix</keyword>
<evidence type="ECO:0000256" key="3">
    <source>
        <dbReference type="ARBA" id="ARBA00012374"/>
    </source>
</evidence>
<dbReference type="GO" id="GO:0005886">
    <property type="term" value="C:plasma membrane"/>
    <property type="evidence" value="ECO:0007669"/>
    <property type="project" value="UniProtKB-SubCell"/>
</dbReference>
<keyword evidence="7 17" id="KW-0378">Hydrolase</keyword>
<dbReference type="EMBL" id="PGVE01000044">
    <property type="protein sequence ID" value="PLS04292.1"/>
    <property type="molecule type" value="Genomic_DNA"/>
</dbReference>
<evidence type="ECO:0000313" key="18">
    <source>
        <dbReference type="EMBL" id="PLS04292.1"/>
    </source>
</evidence>
<evidence type="ECO:0000256" key="2">
    <source>
        <dbReference type="ARBA" id="ARBA00010621"/>
    </source>
</evidence>
<reference evidence="18 19" key="1">
    <citation type="submission" date="2017-11" db="EMBL/GenBank/DDBJ databases">
        <title>Comparitive Functional Genomics of Dry Heat Resistant strains isolated from the Viking Spacecraft.</title>
        <authorList>
            <person name="Seuylemezian A."/>
            <person name="Cooper K."/>
            <person name="Vaishampayan P."/>
        </authorList>
    </citation>
    <scope>NUCLEOTIDE SEQUENCE [LARGE SCALE GENOMIC DNA]</scope>
    <source>
        <strain evidence="18 19">V32-6</strain>
    </source>
</reference>
<evidence type="ECO:0000256" key="4">
    <source>
        <dbReference type="ARBA" id="ARBA00021581"/>
    </source>
</evidence>
<keyword evidence="8 17" id="KW-0133">Cell shape</keyword>
<evidence type="ECO:0000256" key="16">
    <source>
        <dbReference type="ARBA" id="ARBA00047594"/>
    </source>
</evidence>
<dbReference type="GO" id="GO:0009252">
    <property type="term" value="P:peptidoglycan biosynthetic process"/>
    <property type="evidence" value="ECO:0007669"/>
    <property type="project" value="UniProtKB-KW"/>
</dbReference>
<feature type="transmembrane region" description="Helical" evidence="17">
    <location>
        <begin position="216"/>
        <end position="237"/>
    </location>
</feature>
<dbReference type="NCBIfam" id="TIGR00753">
    <property type="entry name" value="undec_PP_bacA"/>
    <property type="match status" value="1"/>
</dbReference>
<keyword evidence="13 17" id="KW-0961">Cell wall biogenesis/degradation</keyword>
<dbReference type="InterPro" id="IPR003824">
    <property type="entry name" value="UppP"/>
</dbReference>
<organism evidence="18 19">
    <name type="scientific">Neobacillus cucumis</name>
    <dbReference type="NCBI Taxonomy" id="1740721"/>
    <lineage>
        <taxon>Bacteria</taxon>
        <taxon>Bacillati</taxon>
        <taxon>Bacillota</taxon>
        <taxon>Bacilli</taxon>
        <taxon>Bacillales</taxon>
        <taxon>Bacillaceae</taxon>
        <taxon>Neobacillus</taxon>
    </lineage>
</organism>
<evidence type="ECO:0000256" key="12">
    <source>
        <dbReference type="ARBA" id="ARBA00023251"/>
    </source>
</evidence>
<dbReference type="GO" id="GO:0050380">
    <property type="term" value="F:undecaprenyl-diphosphatase activity"/>
    <property type="evidence" value="ECO:0007669"/>
    <property type="project" value="UniProtKB-UniRule"/>
</dbReference>
<evidence type="ECO:0000256" key="5">
    <source>
        <dbReference type="ARBA" id="ARBA00022475"/>
    </source>
</evidence>
<evidence type="ECO:0000313" key="19">
    <source>
        <dbReference type="Proteomes" id="UP000234950"/>
    </source>
</evidence>
<dbReference type="GO" id="GO:0071555">
    <property type="term" value="P:cell wall organization"/>
    <property type="evidence" value="ECO:0007669"/>
    <property type="project" value="UniProtKB-KW"/>
</dbReference>
<keyword evidence="11 17" id="KW-0472">Membrane</keyword>
<comment type="caution">
    <text evidence="18">The sequence shown here is derived from an EMBL/GenBank/DDBJ whole genome shotgun (WGS) entry which is preliminary data.</text>
</comment>
<dbReference type="NCBIfam" id="NF001389">
    <property type="entry name" value="PRK00281.1-2"/>
    <property type="match status" value="1"/>
</dbReference>
<evidence type="ECO:0000256" key="7">
    <source>
        <dbReference type="ARBA" id="ARBA00022801"/>
    </source>
</evidence>
<feature type="transmembrane region" description="Helical" evidence="17">
    <location>
        <begin position="148"/>
        <end position="166"/>
    </location>
</feature>
<dbReference type="RefSeq" id="WP_101648219.1">
    <property type="nucleotide sequence ID" value="NZ_PGVE01000044.1"/>
</dbReference>
<proteinExistence type="inferred from homology"/>
<comment type="function">
    <text evidence="17">Catalyzes the dephosphorylation of undecaprenyl diphosphate (UPP). Confers resistance to bacitracin.</text>
</comment>